<dbReference type="GeneID" id="85435275"/>
<evidence type="ECO:0000313" key="3">
    <source>
        <dbReference type="Proteomes" id="UP001230504"/>
    </source>
</evidence>
<feature type="signal peptide" evidence="1">
    <location>
        <begin position="1"/>
        <end position="23"/>
    </location>
</feature>
<dbReference type="AlphaFoldDB" id="A0AAD8QC97"/>
<evidence type="ECO:0000313" key="2">
    <source>
        <dbReference type="EMBL" id="KAK1599724.1"/>
    </source>
</evidence>
<evidence type="ECO:0008006" key="4">
    <source>
        <dbReference type="Google" id="ProtNLM"/>
    </source>
</evidence>
<dbReference type="Proteomes" id="UP001230504">
    <property type="component" value="Unassembled WGS sequence"/>
</dbReference>
<reference evidence="2" key="1">
    <citation type="submission" date="2021-06" db="EMBL/GenBank/DDBJ databases">
        <title>Comparative genomics, transcriptomics and evolutionary studies reveal genomic signatures of adaptation to plant cell wall in hemibiotrophic fungi.</title>
        <authorList>
            <consortium name="DOE Joint Genome Institute"/>
            <person name="Baroncelli R."/>
            <person name="Diaz J.F."/>
            <person name="Benocci T."/>
            <person name="Peng M."/>
            <person name="Battaglia E."/>
            <person name="Haridas S."/>
            <person name="Andreopoulos W."/>
            <person name="Labutti K."/>
            <person name="Pangilinan J."/>
            <person name="Floch G.L."/>
            <person name="Makela M.R."/>
            <person name="Henrissat B."/>
            <person name="Grigoriev I.V."/>
            <person name="Crouch J.A."/>
            <person name="De Vries R.P."/>
            <person name="Sukno S.A."/>
            <person name="Thon M.R."/>
        </authorList>
    </citation>
    <scope>NUCLEOTIDE SEQUENCE</scope>
    <source>
        <strain evidence="2">CBS 125086</strain>
    </source>
</reference>
<organism evidence="2 3">
    <name type="scientific">Colletotrichum navitas</name>
    <dbReference type="NCBI Taxonomy" id="681940"/>
    <lineage>
        <taxon>Eukaryota</taxon>
        <taxon>Fungi</taxon>
        <taxon>Dikarya</taxon>
        <taxon>Ascomycota</taxon>
        <taxon>Pezizomycotina</taxon>
        <taxon>Sordariomycetes</taxon>
        <taxon>Hypocreomycetidae</taxon>
        <taxon>Glomerellales</taxon>
        <taxon>Glomerellaceae</taxon>
        <taxon>Colletotrichum</taxon>
        <taxon>Colletotrichum graminicola species complex</taxon>
    </lineage>
</organism>
<gene>
    <name evidence="2" type="ORF">LY79DRAFT_149877</name>
</gene>
<dbReference type="EMBL" id="JAHLJV010000002">
    <property type="protein sequence ID" value="KAK1599724.1"/>
    <property type="molecule type" value="Genomic_DNA"/>
</dbReference>
<accession>A0AAD8QC97</accession>
<dbReference type="RefSeq" id="XP_060420313.1">
    <property type="nucleotide sequence ID" value="XM_060551035.1"/>
</dbReference>
<name>A0AAD8QC97_9PEZI</name>
<protein>
    <recommendedName>
        <fullName evidence="4">Secreted protein</fullName>
    </recommendedName>
</protein>
<keyword evidence="3" id="KW-1185">Reference proteome</keyword>
<evidence type="ECO:0000256" key="1">
    <source>
        <dbReference type="SAM" id="SignalP"/>
    </source>
</evidence>
<comment type="caution">
    <text evidence="2">The sequence shown here is derived from an EMBL/GenBank/DDBJ whole genome shotgun (WGS) entry which is preliminary data.</text>
</comment>
<sequence length="162" mass="17954">MHVLLPPLVSLLCLPVFYKHTTSLRPTPCHPRCEETSRMLYPLSPRGPSNAAALPATCAVDASWRQLLHPLCSPCSRWSLKPPQGEEWGLDRQPRICIRTCASLGNCCAVTANEAPVMRAKRGRHKRALNSCEDQNCLGTFRVFPSRIRRGGEETSEPLHGG</sequence>
<keyword evidence="1" id="KW-0732">Signal</keyword>
<feature type="chain" id="PRO_5041915938" description="Secreted protein" evidence="1">
    <location>
        <begin position="24"/>
        <end position="162"/>
    </location>
</feature>
<proteinExistence type="predicted"/>